<evidence type="ECO:0000313" key="2">
    <source>
        <dbReference type="EMBL" id="TFB83932.1"/>
    </source>
</evidence>
<evidence type="ECO:0000313" key="3">
    <source>
        <dbReference type="Proteomes" id="UP000297654"/>
    </source>
</evidence>
<accession>A0A5F0D1L5</accession>
<keyword evidence="1" id="KW-0812">Transmembrane</keyword>
<organism evidence="2 3">
    <name type="scientific">Cryobacterium luteum</name>
    <dbReference type="NCBI Taxonomy" id="1424661"/>
    <lineage>
        <taxon>Bacteria</taxon>
        <taxon>Bacillati</taxon>
        <taxon>Actinomycetota</taxon>
        <taxon>Actinomycetes</taxon>
        <taxon>Micrococcales</taxon>
        <taxon>Microbacteriaceae</taxon>
        <taxon>Cryobacterium</taxon>
    </lineage>
</organism>
<feature type="transmembrane region" description="Helical" evidence="1">
    <location>
        <begin position="189"/>
        <end position="207"/>
    </location>
</feature>
<name>A0A5F0D1L5_9MICO</name>
<feature type="transmembrane region" description="Helical" evidence="1">
    <location>
        <begin position="245"/>
        <end position="266"/>
    </location>
</feature>
<keyword evidence="1" id="KW-1133">Transmembrane helix</keyword>
<proteinExistence type="predicted"/>
<sequence>MIEASARDMRRVARRIADQVTALGKLYVEDGWDSESGREFKSAAGNLADAIEKAKGRYEGTAKALEDYKTELDLVQASADGYLAAARIGAVDVSEAVHRIVPGEPGSPEYVLAESERKKALEAAQTVVRNNKNYIARLTEAGGEWAATNTRAANAIRASSNDEMTDQWYEGIKQWVHDARGWLNVVKDILSVIGVILALAVLFVLVVFPATSIIGLVLVGIVLAAVSTAITLAQAGTGDATSTDVWISVAGLALSCVAFGSGGALAKVTTKLTSSISHSAGHAARAAGFSYSAAYSGTKAVATQSAASTRVVDELFGHGLAKLLSVNSAGASLRAPEILASGLKAGIIPAFAATGATMFGIGGLFESVQNIGGVMAGDYVADLTRVHVGSL</sequence>
<dbReference type="AlphaFoldDB" id="A0A5F0D1L5"/>
<protein>
    <submittedName>
        <fullName evidence="2">Uncharacterized protein</fullName>
    </submittedName>
</protein>
<comment type="caution">
    <text evidence="2">The sequence shown here is derived from an EMBL/GenBank/DDBJ whole genome shotgun (WGS) entry which is preliminary data.</text>
</comment>
<gene>
    <name evidence="2" type="ORF">E3O10_16780</name>
</gene>
<keyword evidence="1" id="KW-0472">Membrane</keyword>
<keyword evidence="3" id="KW-1185">Reference proteome</keyword>
<feature type="transmembrane region" description="Helical" evidence="1">
    <location>
        <begin position="213"/>
        <end position="233"/>
    </location>
</feature>
<dbReference type="EMBL" id="SOFF01000050">
    <property type="protein sequence ID" value="TFB83932.1"/>
    <property type="molecule type" value="Genomic_DNA"/>
</dbReference>
<dbReference type="RefSeq" id="WP_134361461.1">
    <property type="nucleotide sequence ID" value="NZ_FOCN01000015.1"/>
</dbReference>
<reference evidence="2 3" key="1">
    <citation type="submission" date="2019-03" db="EMBL/GenBank/DDBJ databases">
        <title>Genomics of glacier-inhabiting Cryobacterium strains.</title>
        <authorList>
            <person name="Liu Q."/>
            <person name="Xin Y.-H."/>
        </authorList>
    </citation>
    <scope>NUCLEOTIDE SEQUENCE [LARGE SCALE GENOMIC DNA]</scope>
    <source>
        <strain evidence="2 3">Hh15</strain>
    </source>
</reference>
<evidence type="ECO:0000256" key="1">
    <source>
        <dbReference type="SAM" id="Phobius"/>
    </source>
</evidence>
<dbReference type="Proteomes" id="UP000297654">
    <property type="component" value="Unassembled WGS sequence"/>
</dbReference>